<comment type="caution">
    <text evidence="1">The sequence shown here is derived from an EMBL/GenBank/DDBJ whole genome shotgun (WGS) entry which is preliminary data.</text>
</comment>
<evidence type="ECO:0000313" key="1">
    <source>
        <dbReference type="EMBL" id="KAG5628723.1"/>
    </source>
</evidence>
<sequence>MAELESHQSNRVLTEEVIGKKATLFMEYEGCLKNEEVAWRQRSRALWLKEGDRNTSFSTKQLMPTRDTTILINWKYRERL</sequence>
<proteinExistence type="predicted"/>
<dbReference type="EMBL" id="JACXVP010000001">
    <property type="protein sequence ID" value="KAG5628723.1"/>
    <property type="molecule type" value="Genomic_DNA"/>
</dbReference>
<organism evidence="1 2">
    <name type="scientific">Solanum commersonii</name>
    <name type="common">Commerson's wild potato</name>
    <name type="synonym">Commerson's nightshade</name>
    <dbReference type="NCBI Taxonomy" id="4109"/>
    <lineage>
        <taxon>Eukaryota</taxon>
        <taxon>Viridiplantae</taxon>
        <taxon>Streptophyta</taxon>
        <taxon>Embryophyta</taxon>
        <taxon>Tracheophyta</taxon>
        <taxon>Spermatophyta</taxon>
        <taxon>Magnoliopsida</taxon>
        <taxon>eudicotyledons</taxon>
        <taxon>Gunneridae</taxon>
        <taxon>Pentapetalae</taxon>
        <taxon>asterids</taxon>
        <taxon>lamiids</taxon>
        <taxon>Solanales</taxon>
        <taxon>Solanaceae</taxon>
        <taxon>Solanoideae</taxon>
        <taxon>Solaneae</taxon>
        <taxon>Solanum</taxon>
    </lineage>
</organism>
<name>A0A9J6AWX0_SOLCO</name>
<reference evidence="1 2" key="1">
    <citation type="submission" date="2020-09" db="EMBL/GenBank/DDBJ databases">
        <title>De no assembly of potato wild relative species, Solanum commersonii.</title>
        <authorList>
            <person name="Cho K."/>
        </authorList>
    </citation>
    <scope>NUCLEOTIDE SEQUENCE [LARGE SCALE GENOMIC DNA]</scope>
    <source>
        <strain evidence="1">LZ3.2</strain>
        <tissue evidence="1">Leaf</tissue>
    </source>
</reference>
<evidence type="ECO:0000313" key="2">
    <source>
        <dbReference type="Proteomes" id="UP000824120"/>
    </source>
</evidence>
<dbReference type="OrthoDB" id="1935089at2759"/>
<dbReference type="AlphaFoldDB" id="A0A9J6AWX0"/>
<dbReference type="Proteomes" id="UP000824120">
    <property type="component" value="Chromosome 1"/>
</dbReference>
<protein>
    <submittedName>
        <fullName evidence="1">Uncharacterized protein</fullName>
    </submittedName>
</protein>
<gene>
    <name evidence="1" type="ORF">H5410_000440</name>
</gene>
<keyword evidence="2" id="KW-1185">Reference proteome</keyword>
<accession>A0A9J6AWX0</accession>